<feature type="DNA-binding region" description="HMG box" evidence="2">
    <location>
        <begin position="46"/>
        <end position="111"/>
    </location>
</feature>
<evidence type="ECO:0000256" key="2">
    <source>
        <dbReference type="PROSITE-ProRule" id="PRU00267"/>
    </source>
</evidence>
<keyword evidence="2" id="KW-0539">Nucleus</keyword>
<dbReference type="SUPFAM" id="SSF47095">
    <property type="entry name" value="HMG-box"/>
    <property type="match status" value="1"/>
</dbReference>
<keyword evidence="6" id="KW-1185">Reference proteome</keyword>
<dbReference type="PROSITE" id="PS50118">
    <property type="entry name" value="HMG_BOX_2"/>
    <property type="match status" value="1"/>
</dbReference>
<dbReference type="GO" id="GO:0003677">
    <property type="term" value="F:DNA binding"/>
    <property type="evidence" value="ECO:0007669"/>
    <property type="project" value="UniProtKB-UniRule"/>
</dbReference>
<gene>
    <name evidence="5" type="ORF">BSTOLATCC_MIC10053</name>
</gene>
<dbReference type="PANTHER" id="PTHR48112:SF22">
    <property type="entry name" value="MITOCHONDRIAL TRANSCRIPTION FACTOR A, ISOFORM B"/>
    <property type="match status" value="1"/>
</dbReference>
<dbReference type="EMBL" id="CAJZBQ010000011">
    <property type="protein sequence ID" value="CAG9314257.1"/>
    <property type="molecule type" value="Genomic_DNA"/>
</dbReference>
<dbReference type="AlphaFoldDB" id="A0AAU9IM01"/>
<feature type="compositionally biased region" description="Basic and acidic residues" evidence="3">
    <location>
        <begin position="13"/>
        <end position="29"/>
    </location>
</feature>
<feature type="region of interest" description="Disordered" evidence="3">
    <location>
        <begin position="1"/>
        <end position="53"/>
    </location>
</feature>
<protein>
    <recommendedName>
        <fullName evidence="4">HMG box domain-containing protein</fullName>
    </recommendedName>
</protein>
<sequence>MPKKGNSEGSMKSTKDKAQKQVTKKKAEPESDQEEEKPVKHDGIQPKRARSAYIFFSTEKRPEISEEYKGKEAMKKLGAMWKECSDAAKKPYIALAEKDKERFDRQMAEFEKTGEFHDEDGNVVTEDKPMKRRSMSAKESAGTKRKAGGKKKC</sequence>
<dbReference type="InterPro" id="IPR050342">
    <property type="entry name" value="HMGB"/>
</dbReference>
<evidence type="ECO:0000313" key="6">
    <source>
        <dbReference type="Proteomes" id="UP001162131"/>
    </source>
</evidence>
<evidence type="ECO:0000256" key="3">
    <source>
        <dbReference type="SAM" id="MobiDB-lite"/>
    </source>
</evidence>
<dbReference type="PANTHER" id="PTHR48112">
    <property type="entry name" value="HIGH MOBILITY GROUP PROTEIN DSP1"/>
    <property type="match status" value="1"/>
</dbReference>
<dbReference type="InterPro" id="IPR009071">
    <property type="entry name" value="HMG_box_dom"/>
</dbReference>
<evidence type="ECO:0000256" key="1">
    <source>
        <dbReference type="ARBA" id="ARBA00023125"/>
    </source>
</evidence>
<feature type="domain" description="HMG box" evidence="4">
    <location>
        <begin position="46"/>
        <end position="111"/>
    </location>
</feature>
<accession>A0AAU9IM01</accession>
<organism evidence="5 6">
    <name type="scientific">Blepharisma stoltei</name>
    <dbReference type="NCBI Taxonomy" id="1481888"/>
    <lineage>
        <taxon>Eukaryota</taxon>
        <taxon>Sar</taxon>
        <taxon>Alveolata</taxon>
        <taxon>Ciliophora</taxon>
        <taxon>Postciliodesmatophora</taxon>
        <taxon>Heterotrichea</taxon>
        <taxon>Heterotrichida</taxon>
        <taxon>Blepharismidae</taxon>
        <taxon>Blepharisma</taxon>
    </lineage>
</organism>
<dbReference type="GO" id="GO:0005634">
    <property type="term" value="C:nucleus"/>
    <property type="evidence" value="ECO:0007669"/>
    <property type="project" value="UniProtKB-UniRule"/>
</dbReference>
<proteinExistence type="predicted"/>
<dbReference type="Gene3D" id="1.10.30.10">
    <property type="entry name" value="High mobility group box domain"/>
    <property type="match status" value="1"/>
</dbReference>
<feature type="compositionally biased region" description="Basic residues" evidence="3">
    <location>
        <begin position="143"/>
        <end position="153"/>
    </location>
</feature>
<evidence type="ECO:0000259" key="4">
    <source>
        <dbReference type="PROSITE" id="PS50118"/>
    </source>
</evidence>
<dbReference type="Pfam" id="PF00505">
    <property type="entry name" value="HMG_box"/>
    <property type="match status" value="1"/>
</dbReference>
<dbReference type="InterPro" id="IPR036910">
    <property type="entry name" value="HMG_box_dom_sf"/>
</dbReference>
<dbReference type="Proteomes" id="UP001162131">
    <property type="component" value="Unassembled WGS sequence"/>
</dbReference>
<feature type="compositionally biased region" description="Basic and acidic residues" evidence="3">
    <location>
        <begin position="111"/>
        <end position="129"/>
    </location>
</feature>
<evidence type="ECO:0000313" key="5">
    <source>
        <dbReference type="EMBL" id="CAG9314257.1"/>
    </source>
</evidence>
<name>A0AAU9IM01_9CILI</name>
<keyword evidence="1 2" id="KW-0238">DNA-binding</keyword>
<feature type="region of interest" description="Disordered" evidence="3">
    <location>
        <begin position="111"/>
        <end position="153"/>
    </location>
</feature>
<reference evidence="5" key="1">
    <citation type="submission" date="2021-09" db="EMBL/GenBank/DDBJ databases">
        <authorList>
            <consortium name="AG Swart"/>
            <person name="Singh M."/>
            <person name="Singh A."/>
            <person name="Seah K."/>
            <person name="Emmerich C."/>
        </authorList>
    </citation>
    <scope>NUCLEOTIDE SEQUENCE</scope>
    <source>
        <strain evidence="5">ATCC30299</strain>
    </source>
</reference>
<dbReference type="CDD" id="cd00084">
    <property type="entry name" value="HMG-box_SF"/>
    <property type="match status" value="1"/>
</dbReference>
<dbReference type="SMART" id="SM00398">
    <property type="entry name" value="HMG"/>
    <property type="match status" value="1"/>
</dbReference>
<feature type="compositionally biased region" description="Basic and acidic residues" evidence="3">
    <location>
        <begin position="36"/>
        <end position="45"/>
    </location>
</feature>
<comment type="caution">
    <text evidence="5">The sequence shown here is derived from an EMBL/GenBank/DDBJ whole genome shotgun (WGS) entry which is preliminary data.</text>
</comment>